<dbReference type="AlphaFoldDB" id="A0A1B1N2F6"/>
<feature type="compositionally biased region" description="Low complexity" evidence="5">
    <location>
        <begin position="438"/>
        <end position="450"/>
    </location>
</feature>
<evidence type="ECO:0000256" key="3">
    <source>
        <dbReference type="ARBA" id="ARBA00022806"/>
    </source>
</evidence>
<dbReference type="GO" id="GO:0005840">
    <property type="term" value="C:ribosome"/>
    <property type="evidence" value="ECO:0007669"/>
    <property type="project" value="TreeGrafter"/>
</dbReference>
<protein>
    <submittedName>
        <fullName evidence="8">DEAD/DEAH box helicase</fullName>
    </submittedName>
</protein>
<dbReference type="PANTHER" id="PTHR47963:SF7">
    <property type="entry name" value="ATP-DEPENDENT RNA HELICASE YFML-RELATED"/>
    <property type="match status" value="1"/>
</dbReference>
<dbReference type="InterPro" id="IPR014001">
    <property type="entry name" value="Helicase_ATP-bd"/>
</dbReference>
<accession>A0A1B1N2F6</accession>
<dbReference type="RefSeq" id="WP_068697416.1">
    <property type="nucleotide sequence ID" value="NZ_CP014167.1"/>
</dbReference>
<evidence type="ECO:0000256" key="5">
    <source>
        <dbReference type="SAM" id="MobiDB-lite"/>
    </source>
</evidence>
<evidence type="ECO:0000256" key="1">
    <source>
        <dbReference type="ARBA" id="ARBA00022741"/>
    </source>
</evidence>
<keyword evidence="1" id="KW-0547">Nucleotide-binding</keyword>
<dbReference type="CDD" id="cd18787">
    <property type="entry name" value="SF2_C_DEAD"/>
    <property type="match status" value="1"/>
</dbReference>
<dbReference type="GO" id="GO:0003724">
    <property type="term" value="F:RNA helicase activity"/>
    <property type="evidence" value="ECO:0007669"/>
    <property type="project" value="TreeGrafter"/>
</dbReference>
<evidence type="ECO:0000313" key="9">
    <source>
        <dbReference type="Proteomes" id="UP000092573"/>
    </source>
</evidence>
<keyword evidence="4" id="KW-0067">ATP-binding</keyword>
<dbReference type="Gene3D" id="3.40.50.300">
    <property type="entry name" value="P-loop containing nucleotide triphosphate hydrolases"/>
    <property type="match status" value="2"/>
</dbReference>
<dbReference type="OrthoDB" id="9805696at2"/>
<sequence length="478" mass="52957">MTTQTFTNIGVEERLTERLAEFGILTPSPVQESAIPAVLEGRDVLAQSQTGTGKTLAYLLPVLQRIDPERKVMQSLILAPTQELAMQILRESQRYAEGTGIEVQALIGGAAIGRQVERLKKHPQLVIGTPGRVRELLSIRKLKLHETRMLVIDEVDQLFQLGGAGDVDQILKASLRDRQLLFLSATVTDEIRSLAAREMKDPVEIGIKPEQRTSATLEHLYFVCEQRDKIDLVRRIVRTYDEPKVLVFVNQIDSIGEVEAKLNYVGLNAGALYGDADKTARSLTLRRFREGEYRVLVASDVAARGLDIEQLGMVIHLDPATDSENYVHRAGRTGRMGRKGLSISVVSPQETFIIRKFARELGISFGLRGLTGGRITAPKEESRPYRREVKPLRDSEPENRGSRGEGGRRGLAGGGGETENHRRAEAGRGTPKSRPSTARKAGAKAAAAKPAGERKLDRHRERKNKGAPKWLKNKPPRD</sequence>
<evidence type="ECO:0000313" key="8">
    <source>
        <dbReference type="EMBL" id="ANS75601.1"/>
    </source>
</evidence>
<dbReference type="InterPro" id="IPR027417">
    <property type="entry name" value="P-loop_NTPase"/>
</dbReference>
<keyword evidence="2" id="KW-0378">Hydrolase</keyword>
<dbReference type="EMBL" id="CP014167">
    <property type="protein sequence ID" value="ANS75601.1"/>
    <property type="molecule type" value="Genomic_DNA"/>
</dbReference>
<dbReference type="InterPro" id="IPR044742">
    <property type="entry name" value="DEAD/DEAH_RhlB"/>
</dbReference>
<evidence type="ECO:0000256" key="2">
    <source>
        <dbReference type="ARBA" id="ARBA00022801"/>
    </source>
</evidence>
<keyword evidence="3 8" id="KW-0347">Helicase</keyword>
<dbReference type="InterPro" id="IPR001650">
    <property type="entry name" value="Helicase_C-like"/>
</dbReference>
<dbReference type="KEGG" id="pyg:AWM70_14190"/>
<feature type="domain" description="Helicase ATP-binding" evidence="6">
    <location>
        <begin position="35"/>
        <end position="205"/>
    </location>
</feature>
<dbReference type="Pfam" id="PF00270">
    <property type="entry name" value="DEAD"/>
    <property type="match status" value="1"/>
</dbReference>
<dbReference type="CDD" id="cd00268">
    <property type="entry name" value="DEADc"/>
    <property type="match status" value="1"/>
</dbReference>
<feature type="compositionally biased region" description="Basic residues" evidence="5">
    <location>
        <begin position="460"/>
        <end position="478"/>
    </location>
</feature>
<dbReference type="PROSITE" id="PS51194">
    <property type="entry name" value="HELICASE_CTER"/>
    <property type="match status" value="1"/>
</dbReference>
<gene>
    <name evidence="8" type="ORF">AWM70_14190</name>
</gene>
<name>A0A1B1N2F6_9BACL</name>
<dbReference type="SMART" id="SM00487">
    <property type="entry name" value="DEXDc"/>
    <property type="match status" value="1"/>
</dbReference>
<dbReference type="InterPro" id="IPR011545">
    <property type="entry name" value="DEAD/DEAH_box_helicase_dom"/>
</dbReference>
<keyword evidence="9" id="KW-1185">Reference proteome</keyword>
<dbReference type="SUPFAM" id="SSF52540">
    <property type="entry name" value="P-loop containing nucleoside triphosphate hydrolases"/>
    <property type="match status" value="1"/>
</dbReference>
<organism evidence="8 9">
    <name type="scientific">Paenibacillus yonginensis</name>
    <dbReference type="NCBI Taxonomy" id="1462996"/>
    <lineage>
        <taxon>Bacteria</taxon>
        <taxon>Bacillati</taxon>
        <taxon>Bacillota</taxon>
        <taxon>Bacilli</taxon>
        <taxon>Bacillales</taxon>
        <taxon>Paenibacillaceae</taxon>
        <taxon>Paenibacillus</taxon>
    </lineage>
</organism>
<feature type="compositionally biased region" description="Basic and acidic residues" evidence="5">
    <location>
        <begin position="377"/>
        <end position="408"/>
    </location>
</feature>
<evidence type="ECO:0000259" key="7">
    <source>
        <dbReference type="PROSITE" id="PS51194"/>
    </source>
</evidence>
<dbReference type="PROSITE" id="PS51192">
    <property type="entry name" value="HELICASE_ATP_BIND_1"/>
    <property type="match status" value="1"/>
</dbReference>
<dbReference type="GO" id="GO:0033592">
    <property type="term" value="F:RNA strand annealing activity"/>
    <property type="evidence" value="ECO:0007669"/>
    <property type="project" value="TreeGrafter"/>
</dbReference>
<dbReference type="GO" id="GO:0016787">
    <property type="term" value="F:hydrolase activity"/>
    <property type="evidence" value="ECO:0007669"/>
    <property type="project" value="UniProtKB-KW"/>
</dbReference>
<dbReference type="Proteomes" id="UP000092573">
    <property type="component" value="Chromosome"/>
</dbReference>
<reference evidence="8 9" key="1">
    <citation type="submission" date="2016-01" db="EMBL/GenBank/DDBJ databases">
        <title>Complete Genome Sequence of Paenibacillus yonginensis DCY84, a novel Plant Growth-Promoting Bacteria with Elicitation of Induced Systemic Resistance.</title>
        <authorList>
            <person name="Kim Y.J."/>
            <person name="Yang D.C."/>
            <person name="Sukweenadhi J."/>
        </authorList>
    </citation>
    <scope>NUCLEOTIDE SEQUENCE [LARGE SCALE GENOMIC DNA]</scope>
    <source>
        <strain evidence="8 9">DCY84</strain>
    </source>
</reference>
<evidence type="ECO:0000259" key="6">
    <source>
        <dbReference type="PROSITE" id="PS51192"/>
    </source>
</evidence>
<dbReference type="GO" id="GO:0005829">
    <property type="term" value="C:cytosol"/>
    <property type="evidence" value="ECO:0007669"/>
    <property type="project" value="TreeGrafter"/>
</dbReference>
<dbReference type="SMART" id="SM00490">
    <property type="entry name" value="HELICc"/>
    <property type="match status" value="1"/>
</dbReference>
<dbReference type="Pfam" id="PF00271">
    <property type="entry name" value="Helicase_C"/>
    <property type="match status" value="1"/>
</dbReference>
<dbReference type="InterPro" id="IPR050547">
    <property type="entry name" value="DEAD_box_RNA_helicases"/>
</dbReference>
<feature type="region of interest" description="Disordered" evidence="5">
    <location>
        <begin position="372"/>
        <end position="478"/>
    </location>
</feature>
<feature type="domain" description="Helicase C-terminal" evidence="7">
    <location>
        <begin position="216"/>
        <end position="382"/>
    </location>
</feature>
<proteinExistence type="predicted"/>
<dbReference type="STRING" id="1462996.AWM70_14190"/>
<evidence type="ECO:0000256" key="4">
    <source>
        <dbReference type="ARBA" id="ARBA00022840"/>
    </source>
</evidence>
<dbReference type="GO" id="GO:0005524">
    <property type="term" value="F:ATP binding"/>
    <property type="evidence" value="ECO:0007669"/>
    <property type="project" value="UniProtKB-KW"/>
</dbReference>
<dbReference type="GO" id="GO:0009409">
    <property type="term" value="P:response to cold"/>
    <property type="evidence" value="ECO:0007669"/>
    <property type="project" value="TreeGrafter"/>
</dbReference>
<dbReference type="PANTHER" id="PTHR47963">
    <property type="entry name" value="DEAD-BOX ATP-DEPENDENT RNA HELICASE 47, MITOCHONDRIAL"/>
    <property type="match status" value="1"/>
</dbReference>